<evidence type="ECO:0000313" key="13">
    <source>
        <dbReference type="EMBL" id="PWC08552.1"/>
    </source>
</evidence>
<evidence type="ECO:0000256" key="6">
    <source>
        <dbReference type="ARBA" id="ARBA00022692"/>
    </source>
</evidence>
<evidence type="ECO:0000256" key="9">
    <source>
        <dbReference type="ARBA" id="ARBA00093617"/>
    </source>
</evidence>
<dbReference type="InterPro" id="IPR032421">
    <property type="entry name" value="PMT_4TMC"/>
</dbReference>
<evidence type="ECO:0000256" key="3">
    <source>
        <dbReference type="ARBA" id="ARBA00007222"/>
    </source>
</evidence>
<dbReference type="InterPro" id="IPR003342">
    <property type="entry name" value="ArnT-like_N"/>
</dbReference>
<dbReference type="EMBL" id="QEFB01000001">
    <property type="protein sequence ID" value="PWC08552.1"/>
    <property type="molecule type" value="Genomic_DNA"/>
</dbReference>
<dbReference type="Pfam" id="PF02366">
    <property type="entry name" value="PMT"/>
    <property type="match status" value="1"/>
</dbReference>
<dbReference type="InterPro" id="IPR027005">
    <property type="entry name" value="PMT-like"/>
</dbReference>
<feature type="transmembrane region" description="Helical" evidence="10">
    <location>
        <begin position="445"/>
        <end position="462"/>
    </location>
</feature>
<evidence type="ECO:0000256" key="2">
    <source>
        <dbReference type="ARBA" id="ARBA00004922"/>
    </source>
</evidence>
<gene>
    <name evidence="13" type="ORF">DF223_04315</name>
</gene>
<evidence type="ECO:0000259" key="12">
    <source>
        <dbReference type="Pfam" id="PF16192"/>
    </source>
</evidence>
<evidence type="ECO:0000256" key="1">
    <source>
        <dbReference type="ARBA" id="ARBA00004127"/>
    </source>
</evidence>
<protein>
    <recommendedName>
        <fullName evidence="9 10">Polyprenol-phosphate-mannose--protein mannosyltransferase</fullName>
        <ecNumber evidence="10">2.4.1.-</ecNumber>
    </recommendedName>
</protein>
<dbReference type="AlphaFoldDB" id="A0A2U1TI53"/>
<evidence type="ECO:0000256" key="8">
    <source>
        <dbReference type="ARBA" id="ARBA00023136"/>
    </source>
</evidence>
<evidence type="ECO:0000256" key="7">
    <source>
        <dbReference type="ARBA" id="ARBA00022989"/>
    </source>
</evidence>
<dbReference type="GO" id="GO:0012505">
    <property type="term" value="C:endomembrane system"/>
    <property type="evidence" value="ECO:0007669"/>
    <property type="project" value="UniProtKB-SubCell"/>
</dbReference>
<feature type="domain" description="ArnT-like N-terminal" evidence="11">
    <location>
        <begin position="56"/>
        <end position="280"/>
    </location>
</feature>
<keyword evidence="4 10" id="KW-0328">Glycosyltransferase</keyword>
<name>A0A2U1TI53_9MICO</name>
<evidence type="ECO:0000313" key="14">
    <source>
        <dbReference type="Proteomes" id="UP000244962"/>
    </source>
</evidence>
<sequence length="546" mass="60969">MVSVPSRESFSHLVNGAATGPTDLVEPRGSRLDDWWGRLLSTPGRRRLWYWGGPILVTLLAAVLRLWNLGTPHALVFDETFYVKDAWTLLHHGYESAWPPEADTDFNAGRVDGFLTDPSYVVHPPLGKWIIALGLAVFGATDSVGWRISTAILGTLAVLLLTLIARKLLASTFLAVVAGFLFAIDGHAIVMSRVAILDNSLMFFALLGFGFILADRGWHEARLTARTAERRSAGAAPEWGPVIWWRPWLVAAGVAFGLAAGVKWSGFYFLAAFGLYLIVVDALARRRLGLPAWFSASVLTQGPVTFLLLVPISLLTYLSSWIGWFVTDNGYYRHWAEQPGNAWTGPFSWVPSVWQSFLFYQQSIYNFHVGLAAPHPYSANPLGWLAMIRPTSMWYASPVTGDDGCQLAPCSQAITSIANPLIWWAAVAATLYLVYRLIRRREWTVGLILTGAAAGYLPWLMYTERTVFQFYTIAFEPYLILALTFVIGLIIGRRNDPQYERTRGLGVTGVFLALAALLSAFWYPLWSATTVPFWFWQLHSWLPTWV</sequence>
<feature type="transmembrane region" description="Helical" evidence="10">
    <location>
        <begin position="266"/>
        <end position="284"/>
    </location>
</feature>
<dbReference type="EC" id="2.4.1.-" evidence="10"/>
<feature type="domain" description="Protein O-mannosyl-transferase C-terminal four TM" evidence="12">
    <location>
        <begin position="354"/>
        <end position="545"/>
    </location>
</feature>
<comment type="caution">
    <text evidence="13">The sequence shown here is derived from an EMBL/GenBank/DDBJ whole genome shotgun (WGS) entry which is preliminary data.</text>
</comment>
<comment type="subcellular location">
    <subcellularLocation>
        <location evidence="10">Cell membrane</location>
    </subcellularLocation>
    <subcellularLocation>
        <location evidence="1">Endomembrane system</location>
        <topology evidence="1">Multi-pass membrane protein</topology>
    </subcellularLocation>
</comment>
<keyword evidence="6 10" id="KW-0812">Transmembrane</keyword>
<feature type="transmembrane region" description="Helical" evidence="10">
    <location>
        <begin position="239"/>
        <end position="260"/>
    </location>
</feature>
<comment type="pathway">
    <text evidence="2 10">Protein modification; protein glycosylation.</text>
</comment>
<feature type="transmembrane region" description="Helical" evidence="10">
    <location>
        <begin position="421"/>
        <end position="438"/>
    </location>
</feature>
<proteinExistence type="inferred from homology"/>
<dbReference type="Pfam" id="PF16192">
    <property type="entry name" value="PMT_4TMC"/>
    <property type="match status" value="1"/>
</dbReference>
<dbReference type="UniPathway" id="UPA00378"/>
<feature type="transmembrane region" description="Helical" evidence="10">
    <location>
        <begin position="468"/>
        <end position="492"/>
    </location>
</feature>
<evidence type="ECO:0000256" key="5">
    <source>
        <dbReference type="ARBA" id="ARBA00022679"/>
    </source>
</evidence>
<comment type="function">
    <text evidence="10">Protein O-mannosyltransferase that catalyzes the transfer of a single mannose residue from a polyprenol phospho-mannosyl lipidic donor to the hydroxyl group of selected serine and threonine residues in acceptor proteins.</text>
</comment>
<dbReference type="Proteomes" id="UP000244962">
    <property type="component" value="Unassembled WGS sequence"/>
</dbReference>
<feature type="transmembrane region" description="Helical" evidence="10">
    <location>
        <begin position="144"/>
        <end position="165"/>
    </location>
</feature>
<keyword evidence="7 10" id="KW-1133">Transmembrane helix</keyword>
<evidence type="ECO:0000259" key="11">
    <source>
        <dbReference type="Pfam" id="PF02366"/>
    </source>
</evidence>
<feature type="transmembrane region" description="Helical" evidence="10">
    <location>
        <begin position="48"/>
        <end position="67"/>
    </location>
</feature>
<dbReference type="GO" id="GO:0005886">
    <property type="term" value="C:plasma membrane"/>
    <property type="evidence" value="ECO:0007669"/>
    <property type="project" value="UniProtKB-SubCell"/>
</dbReference>
<feature type="transmembrane region" description="Helical" evidence="10">
    <location>
        <begin position="304"/>
        <end position="326"/>
    </location>
</feature>
<keyword evidence="10" id="KW-1003">Cell membrane</keyword>
<feature type="transmembrane region" description="Helical" evidence="10">
    <location>
        <begin position="504"/>
        <end position="525"/>
    </location>
</feature>
<accession>A0A2U1TI53</accession>
<organism evidence="13 14">
    <name type="scientific">Mycetocola zhujimingii</name>
    <dbReference type="NCBI Taxonomy" id="2079792"/>
    <lineage>
        <taxon>Bacteria</taxon>
        <taxon>Bacillati</taxon>
        <taxon>Actinomycetota</taxon>
        <taxon>Actinomycetes</taxon>
        <taxon>Micrococcales</taxon>
        <taxon>Microbacteriaceae</taxon>
        <taxon>Mycetocola</taxon>
    </lineage>
</organism>
<dbReference type="GO" id="GO:0004169">
    <property type="term" value="F:dolichyl-phosphate-mannose-protein mannosyltransferase activity"/>
    <property type="evidence" value="ECO:0007669"/>
    <property type="project" value="UniProtKB-UniRule"/>
</dbReference>
<dbReference type="PANTHER" id="PTHR10050:SF46">
    <property type="entry name" value="PROTEIN O-MANNOSYL-TRANSFERASE 2"/>
    <property type="match status" value="1"/>
</dbReference>
<keyword evidence="8 10" id="KW-0472">Membrane</keyword>
<dbReference type="PANTHER" id="PTHR10050">
    <property type="entry name" value="DOLICHYL-PHOSPHATE-MANNOSE--PROTEIN MANNOSYLTRANSFERASE"/>
    <property type="match status" value="1"/>
</dbReference>
<feature type="transmembrane region" description="Helical" evidence="10">
    <location>
        <begin position="172"/>
        <end position="195"/>
    </location>
</feature>
<feature type="transmembrane region" description="Helical" evidence="10">
    <location>
        <begin position="201"/>
        <end position="218"/>
    </location>
</feature>
<reference evidence="14" key="1">
    <citation type="submission" date="2018-04" db="EMBL/GenBank/DDBJ databases">
        <authorList>
            <person name="Liu S."/>
            <person name="Wang Z."/>
            <person name="Li J."/>
        </authorList>
    </citation>
    <scope>NUCLEOTIDE SEQUENCE [LARGE SCALE GENOMIC DNA]</scope>
    <source>
        <strain evidence="14">622</strain>
    </source>
</reference>
<keyword evidence="14" id="KW-1185">Reference proteome</keyword>
<comment type="similarity">
    <text evidence="3 10">Belongs to the glycosyltransferase 39 family.</text>
</comment>
<keyword evidence="5 10" id="KW-0808">Transferase</keyword>
<evidence type="ECO:0000256" key="4">
    <source>
        <dbReference type="ARBA" id="ARBA00022676"/>
    </source>
</evidence>
<evidence type="ECO:0000256" key="10">
    <source>
        <dbReference type="RuleBase" id="RU367007"/>
    </source>
</evidence>